<keyword evidence="4" id="KW-0804">Transcription</keyword>
<evidence type="ECO:0000256" key="3">
    <source>
        <dbReference type="ARBA" id="ARBA00023125"/>
    </source>
</evidence>
<keyword evidence="2" id="KW-0805">Transcription regulation</keyword>
<dbReference type="HOGENOM" id="CLU_054506_1_0_11"/>
<dbReference type="Pfam" id="PF04198">
    <property type="entry name" value="Sugar-bind"/>
    <property type="match status" value="1"/>
</dbReference>
<dbReference type="InterPro" id="IPR007324">
    <property type="entry name" value="Sugar-bd_dom_put"/>
</dbReference>
<sequence length="328" mass="34716">MADTDTDSELVRLLVDVSRDYYLEGRSKVDIAKARGLSRFQVARMLDQARELGIVRIEIGAPLHLDPTRWDGLAEALGARQVVVVASGSDTVATRENVARALADVVGERVRPGFVVGVSWSRTVEAAVRHLVPLPPCEVVQLVGALPVAGSGNSLELVQRFAAMPGVRTLPLWTPLIISDAETASGMRRQPGIAEALRRADELDLAVVAIGAWAEGRSTVYPHLTPEELEAARAAGVVAECSGRLVDAEGRPVRTALDERVVGVTIDQLVRTPEVVAVGYGPQVAPGLRAAVRGGFASTLVLDEEAALALERLLHDDAASAGEAPSVS</sequence>
<keyword evidence="7" id="KW-1185">Reference proteome</keyword>
<dbReference type="RefSeq" id="WP_013839872.1">
    <property type="nucleotide sequence ID" value="NC_015588.1"/>
</dbReference>
<evidence type="ECO:0000313" key="6">
    <source>
        <dbReference type="EMBL" id="AEG45482.1"/>
    </source>
</evidence>
<name>F6FV54_ISOV2</name>
<evidence type="ECO:0000256" key="1">
    <source>
        <dbReference type="ARBA" id="ARBA00010466"/>
    </source>
</evidence>
<dbReference type="EMBL" id="CP002810">
    <property type="protein sequence ID" value="AEG45482.1"/>
    <property type="molecule type" value="Genomic_DNA"/>
</dbReference>
<dbReference type="Gene3D" id="1.10.10.60">
    <property type="entry name" value="Homeodomain-like"/>
    <property type="match status" value="1"/>
</dbReference>
<evidence type="ECO:0000313" key="7">
    <source>
        <dbReference type="Proteomes" id="UP000009236"/>
    </source>
</evidence>
<protein>
    <submittedName>
        <fullName evidence="6">Transcriptional regulator, DeoR family</fullName>
    </submittedName>
</protein>
<dbReference type="SUPFAM" id="SSF100950">
    <property type="entry name" value="NagB/RpiA/CoA transferase-like"/>
    <property type="match status" value="1"/>
</dbReference>
<dbReference type="PANTHER" id="PTHR34294:SF1">
    <property type="entry name" value="TRANSCRIPTIONAL REGULATOR LSRR"/>
    <property type="match status" value="1"/>
</dbReference>
<dbReference type="KEGG" id="iva:Isova_2793"/>
<accession>F6FV54</accession>
<reference evidence="6 7" key="1">
    <citation type="submission" date="2011-05" db="EMBL/GenBank/DDBJ databases">
        <title>Complete sequence of Isoptericola variabilis 225.</title>
        <authorList>
            <consortium name="US DOE Joint Genome Institute"/>
            <person name="Lucas S."/>
            <person name="Han J."/>
            <person name="Lapidus A."/>
            <person name="Cheng J.-F."/>
            <person name="Goodwin L."/>
            <person name="Pitluck S."/>
            <person name="Peters L."/>
            <person name="Mikhailova N."/>
            <person name="Zeytun A."/>
            <person name="Han C."/>
            <person name="Tapia R."/>
            <person name="Land M."/>
            <person name="Hauser L."/>
            <person name="Kyrpides N."/>
            <person name="Ivanova N."/>
            <person name="Pagani I."/>
            <person name="Siebers A."/>
            <person name="Allgaier M."/>
            <person name="Thelen M."/>
            <person name="Hugenholtz P."/>
            <person name="Gladden J."/>
            <person name="Woyke T."/>
        </authorList>
    </citation>
    <scope>NUCLEOTIDE SEQUENCE [LARGE SCALE GENOMIC DNA]</scope>
    <source>
        <strain evidence="7">225</strain>
    </source>
</reference>
<dbReference type="GO" id="GO:0003677">
    <property type="term" value="F:DNA binding"/>
    <property type="evidence" value="ECO:0007669"/>
    <property type="project" value="UniProtKB-KW"/>
</dbReference>
<keyword evidence="3" id="KW-0238">DNA-binding</keyword>
<proteinExistence type="inferred from homology"/>
<feature type="domain" description="Sugar-binding" evidence="5">
    <location>
        <begin position="73"/>
        <end position="310"/>
    </location>
</feature>
<dbReference type="AlphaFoldDB" id="F6FV54"/>
<dbReference type="Proteomes" id="UP000009236">
    <property type="component" value="Chromosome"/>
</dbReference>
<evidence type="ECO:0000259" key="5">
    <source>
        <dbReference type="Pfam" id="PF04198"/>
    </source>
</evidence>
<dbReference type="InterPro" id="IPR037171">
    <property type="entry name" value="NagB/RpiA_transferase-like"/>
</dbReference>
<evidence type="ECO:0000256" key="4">
    <source>
        <dbReference type="ARBA" id="ARBA00023163"/>
    </source>
</evidence>
<organism evidence="7">
    <name type="scientific">Isoptericola variabilis (strain 225)</name>
    <dbReference type="NCBI Taxonomy" id="743718"/>
    <lineage>
        <taxon>Bacteria</taxon>
        <taxon>Bacillati</taxon>
        <taxon>Actinomycetota</taxon>
        <taxon>Actinomycetes</taxon>
        <taxon>Micrococcales</taxon>
        <taxon>Promicromonosporaceae</taxon>
        <taxon>Isoptericola</taxon>
    </lineage>
</organism>
<comment type="similarity">
    <text evidence="1">Belongs to the SorC transcriptional regulatory family.</text>
</comment>
<gene>
    <name evidence="6" type="ordered locus">Isova_2793</name>
</gene>
<dbReference type="Gene3D" id="3.40.50.1360">
    <property type="match status" value="1"/>
</dbReference>
<dbReference type="STRING" id="743718.Isova_2793"/>
<dbReference type="GO" id="GO:0030246">
    <property type="term" value="F:carbohydrate binding"/>
    <property type="evidence" value="ECO:0007669"/>
    <property type="project" value="InterPro"/>
</dbReference>
<dbReference type="InterPro" id="IPR051054">
    <property type="entry name" value="SorC_transcr_regulators"/>
</dbReference>
<dbReference type="eggNOG" id="COG2390">
    <property type="taxonomic scope" value="Bacteria"/>
</dbReference>
<evidence type="ECO:0000256" key="2">
    <source>
        <dbReference type="ARBA" id="ARBA00023015"/>
    </source>
</evidence>
<dbReference type="PANTHER" id="PTHR34294">
    <property type="entry name" value="TRANSCRIPTIONAL REGULATOR-RELATED"/>
    <property type="match status" value="1"/>
</dbReference>